<dbReference type="SUPFAM" id="SSF47384">
    <property type="entry name" value="Homodimeric domain of signal transducing histidine kinase"/>
    <property type="match status" value="1"/>
</dbReference>
<dbReference type="InterPro" id="IPR000700">
    <property type="entry name" value="PAS-assoc_C"/>
</dbReference>
<accession>A0A839S9A9</accession>
<keyword evidence="3 6" id="KW-0597">Phosphoprotein</keyword>
<feature type="domain" description="PAC" evidence="10">
    <location>
        <begin position="343"/>
        <end position="395"/>
    </location>
</feature>
<dbReference type="SMART" id="SM00091">
    <property type="entry name" value="PAS"/>
    <property type="match status" value="6"/>
</dbReference>
<keyword evidence="12" id="KW-1185">Reference proteome</keyword>
<evidence type="ECO:0000259" key="7">
    <source>
        <dbReference type="PROSITE" id="PS50109"/>
    </source>
</evidence>
<dbReference type="Pfam" id="PF00072">
    <property type="entry name" value="Response_reg"/>
    <property type="match status" value="1"/>
</dbReference>
<dbReference type="PROSITE" id="PS50109">
    <property type="entry name" value="HIS_KIN"/>
    <property type="match status" value="1"/>
</dbReference>
<evidence type="ECO:0000313" key="12">
    <source>
        <dbReference type="Proteomes" id="UP000539265"/>
    </source>
</evidence>
<dbReference type="InterPro" id="IPR036097">
    <property type="entry name" value="HisK_dim/P_sf"/>
</dbReference>
<dbReference type="Proteomes" id="UP000539265">
    <property type="component" value="Unassembled WGS sequence"/>
</dbReference>
<dbReference type="SUPFAM" id="SSF55785">
    <property type="entry name" value="PYP-like sensor domain (PAS domain)"/>
    <property type="match status" value="6"/>
</dbReference>
<dbReference type="Gene3D" id="2.10.70.100">
    <property type="match status" value="1"/>
</dbReference>
<evidence type="ECO:0000313" key="11">
    <source>
        <dbReference type="EMBL" id="MBB3054721.1"/>
    </source>
</evidence>
<dbReference type="CDD" id="cd00082">
    <property type="entry name" value="HisKA"/>
    <property type="match status" value="1"/>
</dbReference>
<reference evidence="11" key="1">
    <citation type="submission" date="2020-08" db="EMBL/GenBank/DDBJ databases">
        <title>Genomic Encyclopedia of Type Strains, Phase III (KMG-III): the genomes of soil and plant-associated and newly described type strains.</title>
        <authorList>
            <person name="Whitman W."/>
        </authorList>
    </citation>
    <scope>NUCLEOTIDE SEQUENCE [LARGE SCALE GENOMIC DNA]</scope>
    <source>
        <strain evidence="11">CECT 8628</strain>
    </source>
</reference>
<name>A0A839S9A9_9SPHI</name>
<dbReference type="InterPro" id="IPR052162">
    <property type="entry name" value="Sensor_kinase/Photoreceptor"/>
</dbReference>
<feature type="domain" description="PAC" evidence="10">
    <location>
        <begin position="215"/>
        <end position="267"/>
    </location>
</feature>
<dbReference type="SMART" id="SM00448">
    <property type="entry name" value="REC"/>
    <property type="match status" value="1"/>
</dbReference>
<dbReference type="SMART" id="SM00086">
    <property type="entry name" value="PAC"/>
    <property type="match status" value="5"/>
</dbReference>
<feature type="domain" description="Response regulatory" evidence="8">
    <location>
        <begin position="6"/>
        <end position="122"/>
    </location>
</feature>
<dbReference type="SUPFAM" id="SSF52172">
    <property type="entry name" value="CheY-like"/>
    <property type="match status" value="1"/>
</dbReference>
<comment type="catalytic activity">
    <reaction evidence="1">
        <text>ATP + protein L-histidine = ADP + protein N-phospho-L-histidine.</text>
        <dbReference type="EC" id="2.7.13.3"/>
    </reaction>
</comment>
<dbReference type="GO" id="GO:0006355">
    <property type="term" value="P:regulation of DNA-templated transcription"/>
    <property type="evidence" value="ECO:0007669"/>
    <property type="project" value="InterPro"/>
</dbReference>
<feature type="domain" description="PAS" evidence="9">
    <location>
        <begin position="268"/>
        <end position="326"/>
    </location>
</feature>
<dbReference type="Pfam" id="PF13426">
    <property type="entry name" value="PAS_9"/>
    <property type="match status" value="1"/>
</dbReference>
<evidence type="ECO:0000256" key="6">
    <source>
        <dbReference type="PROSITE-ProRule" id="PRU00169"/>
    </source>
</evidence>
<proteinExistence type="predicted"/>
<dbReference type="Pfam" id="PF08447">
    <property type="entry name" value="PAS_3"/>
    <property type="match status" value="2"/>
</dbReference>
<evidence type="ECO:0000259" key="10">
    <source>
        <dbReference type="PROSITE" id="PS50113"/>
    </source>
</evidence>
<dbReference type="SUPFAM" id="SSF55874">
    <property type="entry name" value="ATPase domain of HSP90 chaperone/DNA topoisomerase II/histidine kinase"/>
    <property type="match status" value="1"/>
</dbReference>
<dbReference type="InterPro" id="IPR001610">
    <property type="entry name" value="PAC"/>
</dbReference>
<protein>
    <recommendedName>
        <fullName evidence="2">histidine kinase</fullName>
        <ecNumber evidence="2">2.7.13.3</ecNumber>
    </recommendedName>
</protein>
<evidence type="ECO:0000259" key="8">
    <source>
        <dbReference type="PROSITE" id="PS50110"/>
    </source>
</evidence>
<dbReference type="InterPro" id="IPR003661">
    <property type="entry name" value="HisK_dim/P_dom"/>
</dbReference>
<evidence type="ECO:0000256" key="3">
    <source>
        <dbReference type="ARBA" id="ARBA00022553"/>
    </source>
</evidence>
<organism evidence="11 12">
    <name type="scientific">Mucilaginibacter gotjawali</name>
    <dbReference type="NCBI Taxonomy" id="1550579"/>
    <lineage>
        <taxon>Bacteria</taxon>
        <taxon>Pseudomonadati</taxon>
        <taxon>Bacteroidota</taxon>
        <taxon>Sphingobacteriia</taxon>
        <taxon>Sphingobacteriales</taxon>
        <taxon>Sphingobacteriaceae</taxon>
        <taxon>Mucilaginibacter</taxon>
    </lineage>
</organism>
<gene>
    <name evidence="11" type="ORF">FHS11_001131</name>
</gene>
<dbReference type="Pfam" id="PF00989">
    <property type="entry name" value="PAS"/>
    <property type="match status" value="1"/>
</dbReference>
<dbReference type="NCBIfam" id="TIGR00229">
    <property type="entry name" value="sensory_box"/>
    <property type="match status" value="4"/>
</dbReference>
<evidence type="ECO:0000256" key="5">
    <source>
        <dbReference type="ARBA" id="ARBA00022777"/>
    </source>
</evidence>
<dbReference type="Pfam" id="PF02518">
    <property type="entry name" value="HATPase_c"/>
    <property type="match status" value="1"/>
</dbReference>
<dbReference type="InterPro" id="IPR013767">
    <property type="entry name" value="PAS_fold"/>
</dbReference>
<dbReference type="Gene3D" id="3.30.450.20">
    <property type="entry name" value="PAS domain"/>
    <property type="match status" value="6"/>
</dbReference>
<dbReference type="InterPro" id="IPR000014">
    <property type="entry name" value="PAS"/>
</dbReference>
<evidence type="ECO:0000256" key="2">
    <source>
        <dbReference type="ARBA" id="ARBA00012438"/>
    </source>
</evidence>
<sequence length="1146" mass="130468">MDRILKILHLEDMATDAELVGIELKRARIAFKKMDVDNKADYIKAIDEYRPDIILSDHSLPSFNSVEALEILKRKALNIPFILVTATISEEFAVTIMKEGASDYILKDRMQRLPSSILNAVEKFRLAADRERYLNDIIESEALLKQAEDIALIGSLDINLVNGARKWSAGMDKILGYHPGELAPSFEVFLSCVHLNDVERVKHEIDQSIAHHDKIDMEFRIVTPQNEIKQVHSKLIITKDKNGRAVRASGFIQDVTERKTAEIKLNEANQEIKTLFNTIDEVFFSRDMVNAQLIQISPGCEKMYGYSQAEFLADAGIWSRIIHPDDLLFQSENNKKHTNGETVISQYRIFHKTKGLRWAESKVIPTLDEYGALVRLDGVTRDITERKQAEEHIYNSHLSLREVLETQTAILDALPPHICVLNENGDIIAVNESWKRFARENKLKMPHFGLGYNYIAVTEKTTGEEAVTAKKMSKGIQTIMAGEAGEFSLEYPCDSHAEKRWFQAVVAPLNDKKHKGAVIVHINITDRKLAEQNRFHSEQRYRQIVETAQEGIWMIDENFVTLFVNKKMCDILGYTAEEIIGKHNYDFKEIGSKEETIRRLKYKNQQAIEPYDTEFITKKGKKVICSVSINSIFNPDGSYLGYLGMLTDITQRKAHEEALKKSEANLSAIIENTTDLVYSLDRELKFITFNKLFKTTIKQVYGFEVEQGTSSLHLLRGYDAEGAEKWTEIYNKALDGETQHFINEYPVTNGKVYLSYSVNPIWETGEVIGLSCFSRDITQQKLDEAAVIKSEANMRSVFENTDLAIALFNNDLELVSFNTNAAKLAIKNFGKELVAGKSVFSYFGDDRKANIEKYVTKARNKEPVDYETAYDQFDGTREYYDVKWIGVFNQQNESVGIIFTLNNITSKKISELEREKITADLIRRNRDLEQFTYIISHNLRAPLANIKGLSTVLNYFDIDDVEFLKTLKSLSSSVDNLDGVIVDLNQILQTGRQVTELSETVSLKGLVGEIITEISPMIVKNDVSINCNFDELNDLFVLKSYIYSIFQNLIINSIKYRNLKTTPVINIKTKLVENRVQITFEDNGKGIDLAKYGAHLFGLYKRFDFSVEGKGMGLFMVKMQVESIGGTINIESEPDKGTTFLVELPL</sequence>
<dbReference type="Gene3D" id="3.40.50.2300">
    <property type="match status" value="1"/>
</dbReference>
<dbReference type="PROSITE" id="PS50113">
    <property type="entry name" value="PAC"/>
    <property type="match status" value="3"/>
</dbReference>
<dbReference type="InterPro" id="IPR011006">
    <property type="entry name" value="CheY-like_superfamily"/>
</dbReference>
<dbReference type="OrthoDB" id="1522284at2"/>
<dbReference type="Gene3D" id="1.10.287.130">
    <property type="match status" value="1"/>
</dbReference>
<dbReference type="EMBL" id="JACHWX010000002">
    <property type="protein sequence ID" value="MBB3054721.1"/>
    <property type="molecule type" value="Genomic_DNA"/>
</dbReference>
<keyword evidence="4" id="KW-0808">Transferase</keyword>
<dbReference type="Gene3D" id="3.30.565.10">
    <property type="entry name" value="Histidine kinase-like ATPase, C-terminal domain"/>
    <property type="match status" value="1"/>
</dbReference>
<keyword evidence="5" id="KW-0418">Kinase</keyword>
<dbReference type="InterPro" id="IPR013656">
    <property type="entry name" value="PAS_4"/>
</dbReference>
<dbReference type="InterPro" id="IPR035965">
    <property type="entry name" value="PAS-like_dom_sf"/>
</dbReference>
<dbReference type="PROSITE" id="PS50110">
    <property type="entry name" value="RESPONSE_REGULATORY"/>
    <property type="match status" value="1"/>
</dbReference>
<dbReference type="InterPro" id="IPR001789">
    <property type="entry name" value="Sig_transdc_resp-reg_receiver"/>
</dbReference>
<dbReference type="PRINTS" id="PR00344">
    <property type="entry name" value="BCTRLSENSOR"/>
</dbReference>
<dbReference type="EC" id="2.7.13.3" evidence="2"/>
<feature type="domain" description="PAC" evidence="10">
    <location>
        <begin position="609"/>
        <end position="661"/>
    </location>
</feature>
<dbReference type="CDD" id="cd00130">
    <property type="entry name" value="PAS"/>
    <property type="match status" value="2"/>
</dbReference>
<dbReference type="PROSITE" id="PS50112">
    <property type="entry name" value="PAS"/>
    <property type="match status" value="2"/>
</dbReference>
<evidence type="ECO:0000256" key="4">
    <source>
        <dbReference type="ARBA" id="ARBA00022679"/>
    </source>
</evidence>
<dbReference type="SMART" id="SM00387">
    <property type="entry name" value="HATPase_c"/>
    <property type="match status" value="1"/>
</dbReference>
<evidence type="ECO:0000259" key="9">
    <source>
        <dbReference type="PROSITE" id="PS50112"/>
    </source>
</evidence>
<dbReference type="CDD" id="cd00156">
    <property type="entry name" value="REC"/>
    <property type="match status" value="1"/>
</dbReference>
<evidence type="ECO:0000256" key="1">
    <source>
        <dbReference type="ARBA" id="ARBA00000085"/>
    </source>
</evidence>
<dbReference type="GO" id="GO:0000155">
    <property type="term" value="F:phosphorelay sensor kinase activity"/>
    <property type="evidence" value="ECO:0007669"/>
    <property type="project" value="InterPro"/>
</dbReference>
<dbReference type="PANTHER" id="PTHR43304:SF1">
    <property type="entry name" value="PAC DOMAIN-CONTAINING PROTEIN"/>
    <property type="match status" value="1"/>
</dbReference>
<comment type="caution">
    <text evidence="11">The sequence shown here is derived from an EMBL/GenBank/DDBJ whole genome shotgun (WGS) entry which is preliminary data.</text>
</comment>
<dbReference type="PANTHER" id="PTHR43304">
    <property type="entry name" value="PHYTOCHROME-LIKE PROTEIN CPH1"/>
    <property type="match status" value="1"/>
</dbReference>
<dbReference type="InterPro" id="IPR036890">
    <property type="entry name" value="HATPase_C_sf"/>
</dbReference>
<feature type="domain" description="Histidine kinase" evidence="7">
    <location>
        <begin position="934"/>
        <end position="1146"/>
    </location>
</feature>
<dbReference type="InterPro" id="IPR004358">
    <property type="entry name" value="Sig_transdc_His_kin-like_C"/>
</dbReference>
<dbReference type="AlphaFoldDB" id="A0A839S9A9"/>
<feature type="domain" description="PAS" evidence="9">
    <location>
        <begin position="537"/>
        <end position="582"/>
    </location>
</feature>
<dbReference type="InterPro" id="IPR005467">
    <property type="entry name" value="His_kinase_dom"/>
</dbReference>
<feature type="modified residue" description="4-aspartylphosphate" evidence="6">
    <location>
        <position position="57"/>
    </location>
</feature>
<dbReference type="RefSeq" id="WP_096356470.1">
    <property type="nucleotide sequence ID" value="NZ_AP017313.1"/>
</dbReference>
<dbReference type="InterPro" id="IPR003594">
    <property type="entry name" value="HATPase_dom"/>
</dbReference>
<dbReference type="Pfam" id="PF08448">
    <property type="entry name" value="PAS_4"/>
    <property type="match status" value="1"/>
</dbReference>
<dbReference type="InterPro" id="IPR013655">
    <property type="entry name" value="PAS_fold_3"/>
</dbReference>